<evidence type="ECO:0000313" key="1">
    <source>
        <dbReference type="EMBL" id="MDX2966668.1"/>
    </source>
</evidence>
<reference evidence="1 3" key="1">
    <citation type="journal article" date="2023" name="Microb. Genom.">
        <title>Mesoterricola silvestris gen. nov., sp. nov., Mesoterricola sediminis sp. nov., Geothrix oryzae sp. nov., Geothrix edaphica sp. nov., Geothrix rubra sp. nov., and Geothrix limicola sp. nov., six novel members of Acidobacteriota isolated from soils.</title>
        <authorList>
            <person name="Weisberg A.J."/>
            <person name="Pearce E."/>
            <person name="Kramer C.G."/>
            <person name="Chang J.H."/>
            <person name="Clarke C.R."/>
        </authorList>
    </citation>
    <scope>NUCLEOTIDE SEQUENCE</scope>
    <source>
        <strain evidence="2 3">NB05-1H</strain>
        <strain evidence="1">NRRL_B-16521</strain>
    </source>
</reference>
<evidence type="ECO:0000313" key="4">
    <source>
        <dbReference type="Proteomes" id="UP001282288"/>
    </source>
</evidence>
<dbReference type="Gene3D" id="3.30.1780.10">
    <property type="entry name" value="ornithine cyclodeaminase, domain 1"/>
    <property type="match status" value="1"/>
</dbReference>
<proteinExistence type="predicted"/>
<dbReference type="PANTHER" id="PTHR13812">
    <property type="entry name" value="KETIMINE REDUCTASE MU-CRYSTALLIN"/>
    <property type="match status" value="1"/>
</dbReference>
<keyword evidence="3" id="KW-1185">Reference proteome</keyword>
<sequence>MPPSTEPQAATGELRSGLRYVPEEQTAAVISHELALQAAKEAFEATVGCAVLDTLNVHGSDPTNRYTVKPAASSAHAGLKIGTYWPANDRHGLPRHHSTLLILDQSIGRIAAVLEAGTANAYRTAAADALAVDLLARPDARTLAVLGTGHQAGYDVRAVARVRPVDLVLAVGRDPDRTRAFTDALASDGISARPTAAEEAVTSADIIITATTSTTADPALFQAEWVRPGTHVSAMGADAPGKRELPAELLSRAQLFCDITSQSRRIGELQHAPADASVTQLGDVLTGRAPGRRTPQDITLFDSSGIGLQDLYLGLALLDRLDTAP</sequence>
<evidence type="ECO:0000313" key="3">
    <source>
        <dbReference type="Proteomes" id="UP001272987"/>
    </source>
</evidence>
<dbReference type="InterPro" id="IPR023401">
    <property type="entry name" value="ODC_N"/>
</dbReference>
<dbReference type="Proteomes" id="UP001282288">
    <property type="component" value="Unassembled WGS sequence"/>
</dbReference>
<dbReference type="RefSeq" id="WP_010360778.1">
    <property type="nucleotide sequence ID" value="NZ_CP122369.1"/>
</dbReference>
<dbReference type="PIRSF" id="PIRSF001439">
    <property type="entry name" value="CryM"/>
    <property type="match status" value="1"/>
</dbReference>
<dbReference type="GO" id="GO:0005737">
    <property type="term" value="C:cytoplasm"/>
    <property type="evidence" value="ECO:0007669"/>
    <property type="project" value="TreeGrafter"/>
</dbReference>
<dbReference type="Pfam" id="PF02423">
    <property type="entry name" value="OCD_Mu_crystall"/>
    <property type="match status" value="1"/>
</dbReference>
<dbReference type="InterPro" id="IPR036291">
    <property type="entry name" value="NAD(P)-bd_dom_sf"/>
</dbReference>
<dbReference type="Proteomes" id="UP001272987">
    <property type="component" value="Unassembled WGS sequence"/>
</dbReference>
<dbReference type="AlphaFoldDB" id="A0AAP6BLA7"/>
<name>A0AAP6BLA7_9ACTN</name>
<comment type="caution">
    <text evidence="1">The sequence shown here is derived from an EMBL/GenBank/DDBJ whole genome shotgun (WGS) entry which is preliminary data.</text>
</comment>
<evidence type="ECO:0000313" key="2">
    <source>
        <dbReference type="EMBL" id="MDX3025148.1"/>
    </source>
</evidence>
<dbReference type="InterPro" id="IPR003462">
    <property type="entry name" value="ODC_Mu_crystall"/>
</dbReference>
<dbReference type="EMBL" id="JARAWP010000043">
    <property type="protein sequence ID" value="MDX3025148.1"/>
    <property type="molecule type" value="Genomic_DNA"/>
</dbReference>
<organism evidence="1 4">
    <name type="scientific">Streptomyces acidiscabies</name>
    <dbReference type="NCBI Taxonomy" id="42234"/>
    <lineage>
        <taxon>Bacteria</taxon>
        <taxon>Bacillati</taxon>
        <taxon>Actinomycetota</taxon>
        <taxon>Actinomycetes</taxon>
        <taxon>Kitasatosporales</taxon>
        <taxon>Streptomycetaceae</taxon>
        <taxon>Streptomyces</taxon>
    </lineage>
</organism>
<accession>A0AAP6BLA7</accession>
<dbReference type="Gene3D" id="3.40.50.720">
    <property type="entry name" value="NAD(P)-binding Rossmann-like Domain"/>
    <property type="match status" value="1"/>
</dbReference>
<gene>
    <name evidence="1" type="ORF">PV399_44255</name>
    <name evidence="2" type="ORF">PV666_45870</name>
</gene>
<dbReference type="PANTHER" id="PTHR13812:SF19">
    <property type="entry name" value="KETIMINE REDUCTASE MU-CRYSTALLIN"/>
    <property type="match status" value="1"/>
</dbReference>
<dbReference type="GeneID" id="69813485"/>
<dbReference type="EMBL" id="JARAWC010000064">
    <property type="protein sequence ID" value="MDX2966668.1"/>
    <property type="molecule type" value="Genomic_DNA"/>
</dbReference>
<dbReference type="SUPFAM" id="SSF51735">
    <property type="entry name" value="NAD(P)-binding Rossmann-fold domains"/>
    <property type="match status" value="1"/>
</dbReference>
<protein>
    <submittedName>
        <fullName evidence="1">Ornithine cyclodeaminase family protein</fullName>
    </submittedName>
</protein>